<evidence type="ECO:0000313" key="2">
    <source>
        <dbReference type="Proteomes" id="UP000672934"/>
    </source>
</evidence>
<dbReference type="Proteomes" id="UP000672934">
    <property type="component" value="Unassembled WGS sequence"/>
</dbReference>
<dbReference type="EMBL" id="CAJPUY010000008">
    <property type="protein sequence ID" value="CAG2142085.1"/>
    <property type="molecule type" value="Genomic_DNA"/>
</dbReference>
<accession>A0A916NDS2</accession>
<name>A0A916NDS2_9BURK</name>
<proteinExistence type="predicted"/>
<sequence>MQAESAVEAASHYSDSVAVEGILPGSRRFGRDALLAMAQTHSGPATIECYSGRHIRNVGRLRGVRLTALLDEAGMHALPRSRCKQLVIAVQAGDGYACLFTWHELYNTPVGQGALLLVEQDGDTLPRSAGGLQLISLHDLRLGPRQAIAVDRIVVSAWHS</sequence>
<protein>
    <recommendedName>
        <fullName evidence="3">Molybdopterin-binding protein</fullName>
    </recommendedName>
</protein>
<evidence type="ECO:0008006" key="3">
    <source>
        <dbReference type="Google" id="ProtNLM"/>
    </source>
</evidence>
<gene>
    <name evidence="1" type="ORF">LMG31506_02605</name>
</gene>
<dbReference type="AlphaFoldDB" id="A0A916NDS2"/>
<evidence type="ECO:0000313" key="1">
    <source>
        <dbReference type="EMBL" id="CAG2142085.1"/>
    </source>
</evidence>
<keyword evidence="2" id="KW-1185">Reference proteome</keyword>
<reference evidence="1" key="1">
    <citation type="submission" date="2021-03" db="EMBL/GenBank/DDBJ databases">
        <authorList>
            <person name="Peeters C."/>
        </authorList>
    </citation>
    <scope>NUCLEOTIDE SEQUENCE</scope>
    <source>
        <strain evidence="1">LMG 31506</strain>
    </source>
</reference>
<dbReference type="Gene3D" id="3.90.420.10">
    <property type="entry name" value="Oxidoreductase, molybdopterin-binding domain"/>
    <property type="match status" value="1"/>
</dbReference>
<dbReference type="RefSeq" id="WP_211947555.1">
    <property type="nucleotide sequence ID" value="NZ_CAJPUY010000008.1"/>
</dbReference>
<dbReference type="InterPro" id="IPR036374">
    <property type="entry name" value="OxRdtase_Mopterin-bd_sf"/>
</dbReference>
<dbReference type="SUPFAM" id="SSF56524">
    <property type="entry name" value="Oxidoreductase molybdopterin-binding domain"/>
    <property type="match status" value="1"/>
</dbReference>
<comment type="caution">
    <text evidence="1">The sequence shown here is derived from an EMBL/GenBank/DDBJ whole genome shotgun (WGS) entry which is preliminary data.</text>
</comment>
<organism evidence="1 2">
    <name type="scientific">Cupriavidus yeoncheonensis</name>
    <dbReference type="NCBI Taxonomy" id="1462994"/>
    <lineage>
        <taxon>Bacteria</taxon>
        <taxon>Pseudomonadati</taxon>
        <taxon>Pseudomonadota</taxon>
        <taxon>Betaproteobacteria</taxon>
        <taxon>Burkholderiales</taxon>
        <taxon>Burkholderiaceae</taxon>
        <taxon>Cupriavidus</taxon>
    </lineage>
</organism>